<accession>A0ABP4YMA0</accession>
<reference evidence="3" key="1">
    <citation type="journal article" date="2019" name="Int. J. Syst. Evol. Microbiol.">
        <title>The Global Catalogue of Microorganisms (GCM) 10K type strain sequencing project: providing services to taxonomists for standard genome sequencing and annotation.</title>
        <authorList>
            <consortium name="The Broad Institute Genomics Platform"/>
            <consortium name="The Broad Institute Genome Sequencing Center for Infectious Disease"/>
            <person name="Wu L."/>
            <person name="Ma J."/>
        </authorList>
    </citation>
    <scope>NUCLEOTIDE SEQUENCE [LARGE SCALE GENOMIC DNA]</scope>
    <source>
        <strain evidence="3">JCM 13250</strain>
    </source>
</reference>
<keyword evidence="3" id="KW-1185">Reference proteome</keyword>
<dbReference type="PROSITE" id="PS51257">
    <property type="entry name" value="PROKAR_LIPOPROTEIN"/>
    <property type="match status" value="1"/>
</dbReference>
<evidence type="ECO:0000256" key="1">
    <source>
        <dbReference type="SAM" id="MobiDB-lite"/>
    </source>
</evidence>
<organism evidence="2 3">
    <name type="scientific">Luedemannella flava</name>
    <dbReference type="NCBI Taxonomy" id="349316"/>
    <lineage>
        <taxon>Bacteria</taxon>
        <taxon>Bacillati</taxon>
        <taxon>Actinomycetota</taxon>
        <taxon>Actinomycetes</taxon>
        <taxon>Micromonosporales</taxon>
        <taxon>Micromonosporaceae</taxon>
        <taxon>Luedemannella</taxon>
    </lineage>
</organism>
<feature type="compositionally biased region" description="Low complexity" evidence="1">
    <location>
        <begin position="53"/>
        <end position="71"/>
    </location>
</feature>
<dbReference type="RefSeq" id="WP_344136913.1">
    <property type="nucleotide sequence ID" value="NZ_BAAALT010000193.1"/>
</dbReference>
<dbReference type="EMBL" id="BAAALT010000193">
    <property type="protein sequence ID" value="GAA1822739.1"/>
    <property type="molecule type" value="Genomic_DNA"/>
</dbReference>
<feature type="compositionally biased region" description="Low complexity" evidence="1">
    <location>
        <begin position="30"/>
        <end position="45"/>
    </location>
</feature>
<name>A0ABP4YMA0_9ACTN</name>
<evidence type="ECO:0008006" key="4">
    <source>
        <dbReference type="Google" id="ProtNLM"/>
    </source>
</evidence>
<evidence type="ECO:0000313" key="3">
    <source>
        <dbReference type="Proteomes" id="UP001500218"/>
    </source>
</evidence>
<dbReference type="Proteomes" id="UP001500218">
    <property type="component" value="Unassembled WGS sequence"/>
</dbReference>
<comment type="caution">
    <text evidence="2">The sequence shown here is derived from an EMBL/GenBank/DDBJ whole genome shotgun (WGS) entry which is preliminary data.</text>
</comment>
<evidence type="ECO:0000313" key="2">
    <source>
        <dbReference type="EMBL" id="GAA1822739.1"/>
    </source>
</evidence>
<feature type="region of interest" description="Disordered" evidence="1">
    <location>
        <begin position="28"/>
        <end position="75"/>
    </location>
</feature>
<proteinExistence type="predicted"/>
<gene>
    <name evidence="2" type="ORF">GCM10009682_48860</name>
</gene>
<protein>
    <recommendedName>
        <fullName evidence="4">Lipoprotein</fullName>
    </recommendedName>
</protein>
<sequence>MDTRRRPAALAGILPLVTVLALGACGSGGSTPSPTVGATPSASPVPTAPSVPPTSVAPTAAHTTAATSRTVPPEPSQALATLRGTLVEGVEGGCLILNADNGKGYQLIGLDEHLEQAGMRLEVKGYKAVGVQSLCMQGILFKVVSARRL</sequence>